<evidence type="ECO:0000313" key="2">
    <source>
        <dbReference type="Proteomes" id="UP000178429"/>
    </source>
</evidence>
<accession>A0A1F8C3Q1</accession>
<comment type="caution">
    <text evidence="1">The sequence shown here is derived from an EMBL/GenBank/DDBJ whole genome shotgun (WGS) entry which is preliminary data.</text>
</comment>
<sequence length="134" mass="14797">MGAERTTGSPEDVGPGKCVVYLTRIPPHIAELIGEKETDYYLNARDKGDTLVKAFVTLSLNGSTATIHKIHKMVAREGHELPSIFRKFVDDNSDNGYKLFLTNTDPSIMPLPESFWDKVGGFIKDVITNPPSFG</sequence>
<proteinExistence type="predicted"/>
<dbReference type="EMBL" id="MGHL01000001">
    <property type="protein sequence ID" value="OGM70921.1"/>
    <property type="molecule type" value="Genomic_DNA"/>
</dbReference>
<name>A0A1F8C3Q1_9BACT</name>
<protein>
    <submittedName>
        <fullName evidence="1">Uncharacterized protein</fullName>
    </submittedName>
</protein>
<reference evidence="1 2" key="1">
    <citation type="journal article" date="2016" name="Nat. Commun.">
        <title>Thousands of microbial genomes shed light on interconnected biogeochemical processes in an aquifer system.</title>
        <authorList>
            <person name="Anantharaman K."/>
            <person name="Brown C.T."/>
            <person name="Hug L.A."/>
            <person name="Sharon I."/>
            <person name="Castelle C.J."/>
            <person name="Probst A.J."/>
            <person name="Thomas B.C."/>
            <person name="Singh A."/>
            <person name="Wilkins M.J."/>
            <person name="Karaoz U."/>
            <person name="Brodie E.L."/>
            <person name="Williams K.H."/>
            <person name="Hubbard S.S."/>
            <person name="Banfield J.F."/>
        </authorList>
    </citation>
    <scope>NUCLEOTIDE SEQUENCE [LARGE SCALE GENOMIC DNA]</scope>
</reference>
<gene>
    <name evidence="1" type="ORF">A2975_01435</name>
</gene>
<organism evidence="1 2">
    <name type="scientific">Candidatus Woesebacteria bacterium RIFCSPLOWO2_01_FULL_44_14</name>
    <dbReference type="NCBI Taxonomy" id="1802525"/>
    <lineage>
        <taxon>Bacteria</taxon>
        <taxon>Candidatus Woeseibacteriota</taxon>
    </lineage>
</organism>
<evidence type="ECO:0000313" key="1">
    <source>
        <dbReference type="EMBL" id="OGM70921.1"/>
    </source>
</evidence>
<dbReference type="Proteomes" id="UP000178429">
    <property type="component" value="Unassembled WGS sequence"/>
</dbReference>
<dbReference type="STRING" id="1802525.A2975_01435"/>
<dbReference type="AlphaFoldDB" id="A0A1F8C3Q1"/>